<organism evidence="2 3">
    <name type="scientific">Streptosporangium subroseum</name>
    <dbReference type="NCBI Taxonomy" id="106412"/>
    <lineage>
        <taxon>Bacteria</taxon>
        <taxon>Bacillati</taxon>
        <taxon>Actinomycetota</taxon>
        <taxon>Actinomycetes</taxon>
        <taxon>Streptosporangiales</taxon>
        <taxon>Streptosporangiaceae</taxon>
        <taxon>Streptosporangium</taxon>
    </lineage>
</organism>
<dbReference type="Gene3D" id="3.40.50.1820">
    <property type="entry name" value="alpha/beta hydrolase"/>
    <property type="match status" value="1"/>
</dbReference>
<name>A0A239ABQ6_9ACTN</name>
<sequence length="234" mass="25355">MDTVTNDRPALLFVHGAWHGSWCWERLLPELTDEGWAVHTVDLPSAAAKGAQVFGMYDDARVIRERLDGIDGPVVIVAHSYGGIPVTQVAGEAGDVSHIIYLAALLLDEGNSMAPGDAEFPTRDGDVLLPPDDSRHLFYADVPVEEADRAVARMLPQSVRSCTEVLTRVAWKTIPSTYVVCEQDNVLAPAFQEQMASRATTVRRLLTGHSPFLSSPAEVAKLITTVIAEAAPAR</sequence>
<dbReference type="InterPro" id="IPR029058">
    <property type="entry name" value="AB_hydrolase_fold"/>
</dbReference>
<dbReference type="EMBL" id="FZOD01000001">
    <property type="protein sequence ID" value="SNR92822.1"/>
    <property type="molecule type" value="Genomic_DNA"/>
</dbReference>
<dbReference type="GO" id="GO:0003824">
    <property type="term" value="F:catalytic activity"/>
    <property type="evidence" value="ECO:0007669"/>
    <property type="project" value="UniProtKB-ARBA"/>
</dbReference>
<dbReference type="OrthoDB" id="9814966at2"/>
<evidence type="ECO:0000259" key="1">
    <source>
        <dbReference type="Pfam" id="PF12697"/>
    </source>
</evidence>
<dbReference type="InterPro" id="IPR052897">
    <property type="entry name" value="Sec-Metab_Biosynth_Hydrolase"/>
</dbReference>
<dbReference type="AlphaFoldDB" id="A0A239ABQ6"/>
<dbReference type="Proteomes" id="UP000198282">
    <property type="component" value="Unassembled WGS sequence"/>
</dbReference>
<accession>A0A239ABQ6</accession>
<reference evidence="2 3" key="1">
    <citation type="submission" date="2017-06" db="EMBL/GenBank/DDBJ databases">
        <authorList>
            <person name="Kim H.J."/>
            <person name="Triplett B.A."/>
        </authorList>
    </citation>
    <scope>NUCLEOTIDE SEQUENCE [LARGE SCALE GENOMIC DNA]</scope>
    <source>
        <strain evidence="2 3">CGMCC 4.2132</strain>
    </source>
</reference>
<gene>
    <name evidence="2" type="ORF">SAMN05216276_1001266</name>
</gene>
<evidence type="ECO:0000313" key="3">
    <source>
        <dbReference type="Proteomes" id="UP000198282"/>
    </source>
</evidence>
<dbReference type="Pfam" id="PF12697">
    <property type="entry name" value="Abhydrolase_6"/>
    <property type="match status" value="1"/>
</dbReference>
<dbReference type="RefSeq" id="WP_089205249.1">
    <property type="nucleotide sequence ID" value="NZ_FZOD01000001.1"/>
</dbReference>
<dbReference type="SUPFAM" id="SSF53474">
    <property type="entry name" value="alpha/beta-Hydrolases"/>
    <property type="match status" value="1"/>
</dbReference>
<protein>
    <submittedName>
        <fullName evidence="2">Pimeloyl-ACP methyl ester carboxylesterase</fullName>
    </submittedName>
</protein>
<feature type="domain" description="AB hydrolase-1" evidence="1">
    <location>
        <begin position="11"/>
        <end position="221"/>
    </location>
</feature>
<proteinExistence type="predicted"/>
<dbReference type="PANTHER" id="PTHR37017">
    <property type="entry name" value="AB HYDROLASE-1 DOMAIN-CONTAINING PROTEIN-RELATED"/>
    <property type="match status" value="1"/>
</dbReference>
<dbReference type="PANTHER" id="PTHR37017:SF11">
    <property type="entry name" value="ESTERASE_LIPASE_THIOESTERASE DOMAIN-CONTAINING PROTEIN"/>
    <property type="match status" value="1"/>
</dbReference>
<evidence type="ECO:0000313" key="2">
    <source>
        <dbReference type="EMBL" id="SNR92822.1"/>
    </source>
</evidence>
<dbReference type="InterPro" id="IPR000073">
    <property type="entry name" value="AB_hydrolase_1"/>
</dbReference>
<keyword evidence="3" id="KW-1185">Reference proteome</keyword>